<name>A0A098B3K4_DESHA</name>
<proteinExistence type="predicted"/>
<reference evidence="1" key="1">
    <citation type="submission" date="2014-07" db="EMBL/GenBank/DDBJ databases">
        <authorList>
            <person name="Hornung V.Bastian."/>
        </authorList>
    </citation>
    <scope>NUCLEOTIDE SEQUENCE</scope>
    <source>
        <strain evidence="1">PCE-S</strain>
    </source>
</reference>
<dbReference type="AlphaFoldDB" id="A0A098B3K4"/>
<protein>
    <submittedName>
        <fullName evidence="1">Uncharacterized protein</fullName>
    </submittedName>
</protein>
<sequence length="48" mass="5287">MRNCENKSGVGETMAAKMTIANIAQRLFFANVFGDNTPILIKISNTRV</sequence>
<dbReference type="EMBL" id="LK996017">
    <property type="protein sequence ID" value="CDX02965.1"/>
    <property type="molecule type" value="Genomic_DNA"/>
</dbReference>
<accession>A0A098B3K4</accession>
<organism evidence="1">
    <name type="scientific">Desulfitobacterium hafniense</name>
    <name type="common">Desulfitobacterium frappieri</name>
    <dbReference type="NCBI Taxonomy" id="49338"/>
    <lineage>
        <taxon>Bacteria</taxon>
        <taxon>Bacillati</taxon>
        <taxon>Bacillota</taxon>
        <taxon>Clostridia</taxon>
        <taxon>Eubacteriales</taxon>
        <taxon>Desulfitobacteriaceae</taxon>
        <taxon>Desulfitobacterium</taxon>
    </lineage>
</organism>
<gene>
    <name evidence="1" type="ORF">DPCES_3078</name>
</gene>
<evidence type="ECO:0000313" key="1">
    <source>
        <dbReference type="EMBL" id="CDX02965.1"/>
    </source>
</evidence>